<sequence>QNVFPWQRWDSNPRPRRDWCLNQRLRPLGHATVERPLVRSFTAHKLLILQNNVTILVKAKRISWQRWDSNPRPEETGALNQRLRPLGHATVERPLVRSFTAHKLLILQNNVNYSRKSKTYFPGSGGIRTHAPEETGALNQRLRPLGHATDERPLVRSFTAHKLLILQNNVTILVKAKRISWQRWDSNPRPEETGALNQRLRPLGHATVERPLVRSFTAHKLLILQNNVTILVKAKRISLAAVGFEPTPPKRLVP</sequence>
<dbReference type="EMBL" id="BMAO01011115">
    <property type="protein sequence ID" value="GFQ71448.1"/>
    <property type="molecule type" value="Genomic_DNA"/>
</dbReference>
<organism evidence="1 2">
    <name type="scientific">Trichonephila clavata</name>
    <name type="common">Joro spider</name>
    <name type="synonym">Nephila clavata</name>
    <dbReference type="NCBI Taxonomy" id="2740835"/>
    <lineage>
        <taxon>Eukaryota</taxon>
        <taxon>Metazoa</taxon>
        <taxon>Ecdysozoa</taxon>
        <taxon>Arthropoda</taxon>
        <taxon>Chelicerata</taxon>
        <taxon>Arachnida</taxon>
        <taxon>Araneae</taxon>
        <taxon>Araneomorphae</taxon>
        <taxon>Entelegynae</taxon>
        <taxon>Araneoidea</taxon>
        <taxon>Nephilidae</taxon>
        <taxon>Trichonephila</taxon>
    </lineage>
</organism>
<name>A0A8X6KGS3_TRICU</name>
<evidence type="ECO:0000313" key="2">
    <source>
        <dbReference type="Proteomes" id="UP000887116"/>
    </source>
</evidence>
<comment type="caution">
    <text evidence="1">The sequence shown here is derived from an EMBL/GenBank/DDBJ whole genome shotgun (WGS) entry which is preliminary data.</text>
</comment>
<dbReference type="OrthoDB" id="6436475at2759"/>
<protein>
    <submittedName>
        <fullName evidence="1">Uncharacterized protein</fullName>
    </submittedName>
</protein>
<dbReference type="AlphaFoldDB" id="A0A8X6KGS3"/>
<evidence type="ECO:0000313" key="1">
    <source>
        <dbReference type="EMBL" id="GFQ71448.1"/>
    </source>
</evidence>
<gene>
    <name evidence="1" type="ORF">TNCT_679361</name>
</gene>
<keyword evidence="2" id="KW-1185">Reference proteome</keyword>
<accession>A0A8X6KGS3</accession>
<proteinExistence type="predicted"/>
<dbReference type="Proteomes" id="UP000887116">
    <property type="component" value="Unassembled WGS sequence"/>
</dbReference>
<reference evidence="1" key="1">
    <citation type="submission" date="2020-07" db="EMBL/GenBank/DDBJ databases">
        <title>Multicomponent nature underlies the extraordinary mechanical properties of spider dragline silk.</title>
        <authorList>
            <person name="Kono N."/>
            <person name="Nakamura H."/>
            <person name="Mori M."/>
            <person name="Yoshida Y."/>
            <person name="Ohtoshi R."/>
            <person name="Malay A.D."/>
            <person name="Moran D.A.P."/>
            <person name="Tomita M."/>
            <person name="Numata K."/>
            <person name="Arakawa K."/>
        </authorList>
    </citation>
    <scope>NUCLEOTIDE SEQUENCE</scope>
</reference>
<feature type="non-terminal residue" evidence="1">
    <location>
        <position position="1"/>
    </location>
</feature>